<evidence type="ECO:0000259" key="6">
    <source>
        <dbReference type="PROSITE" id="PS50157"/>
    </source>
</evidence>
<sequence>MDSKYADYLICGEIFKSPAHSNKTPYILKCHQCSDIFLLLESFIFHIEDYCKPIVKAESTIPKNVKAEKLLPQSSFTILDDTAVVVKNEPIIDVEFEATSMMRKETTVKGLTTNLNDTNKVLDECTGFLKVETNAVPETGDGSSTDEAEEGNDEMMEVYEVVEECESEDDDDKTTTDDSTPSFVAKFMESRTHVIALITSYKKLLQEKGLKGHAEDNGLKSLQQSDWNKLTRDINSKCHLNVSSEDVANILEYFYQQYREYLMCLTDTKATKYSKPRWYFEYLDFLDTPKEGNILQIDEHPSILSQEEIIEIIDIYKGYPFLWNTDLAEYCCTNPRHEALENMLWTLEVQLKIKVSQNALKKYIRCLHNYFQKEKLRRMRNTNLKHLTDVLYNKMDFLSKHIGPFRCSECNLEVKCPFTLKIHKFGIHGGDLPFTCSTCHTQFRSLNSYVFHAKKHVQDLSIECKICDKRFLHSYELKKHMFSHNEYKSSSNEKYKLSPANVVPNRRLKTTVSISSPTTTAIKPAVEPSTSTFFGPLMCKICGIHFKARKSLNQHLKMHQNK</sequence>
<reference evidence="8" key="1">
    <citation type="submission" date="2020-05" db="UniProtKB">
        <authorList>
            <consortium name="EnsemblMetazoa"/>
        </authorList>
    </citation>
    <scope>IDENTIFICATION</scope>
    <source>
        <strain evidence="8">Aabys</strain>
    </source>
</reference>
<dbReference type="SMART" id="SM00355">
    <property type="entry name" value="ZnF_C2H2"/>
    <property type="match status" value="4"/>
</dbReference>
<dbReference type="KEGG" id="mde:101893208"/>
<dbReference type="Gene3D" id="3.30.160.60">
    <property type="entry name" value="Classic Zinc Finger"/>
    <property type="match status" value="2"/>
</dbReference>
<gene>
    <name evidence="8" type="primary">101893208</name>
    <name evidence="10" type="synonym">LOC131800833</name>
</gene>
<dbReference type="InterPro" id="IPR013087">
    <property type="entry name" value="Znf_C2H2_type"/>
</dbReference>
<dbReference type="AlphaFoldDB" id="A0A1I8MCH1"/>
<evidence type="ECO:0000256" key="2">
    <source>
        <dbReference type="ARBA" id="ARBA00022737"/>
    </source>
</evidence>
<proteinExistence type="predicted"/>
<dbReference type="EnsemblMetazoa" id="MDOA003489-RA">
    <property type="protein sequence ID" value="MDOA003489-PA"/>
    <property type="gene ID" value="MDOA003489"/>
</dbReference>
<name>A0A1I8MCH1_MUSDO</name>
<keyword evidence="4" id="KW-0862">Zinc</keyword>
<dbReference type="SUPFAM" id="SSF57667">
    <property type="entry name" value="beta-beta-alpha zinc fingers"/>
    <property type="match status" value="2"/>
</dbReference>
<dbReference type="RefSeq" id="XP_058974578.1">
    <property type="nucleotide sequence ID" value="XM_059118595.1"/>
</dbReference>
<dbReference type="VEuPathDB" id="VectorBase:MDOA003489"/>
<evidence type="ECO:0000259" key="7">
    <source>
        <dbReference type="PROSITE" id="PS51029"/>
    </source>
</evidence>
<feature type="domain" description="C2H2-type" evidence="6">
    <location>
        <begin position="537"/>
        <end position="562"/>
    </location>
</feature>
<dbReference type="PANTHER" id="PTHR24409">
    <property type="entry name" value="ZINC FINGER PROTEIN 142"/>
    <property type="match status" value="1"/>
</dbReference>
<dbReference type="PROSITE" id="PS00028">
    <property type="entry name" value="ZINC_FINGER_C2H2_1"/>
    <property type="match status" value="4"/>
</dbReference>
<dbReference type="SMART" id="SM00595">
    <property type="entry name" value="MADF"/>
    <property type="match status" value="2"/>
</dbReference>
<keyword evidence="2" id="KW-0677">Repeat</keyword>
<evidence type="ECO:0000256" key="5">
    <source>
        <dbReference type="PROSITE-ProRule" id="PRU00042"/>
    </source>
</evidence>
<dbReference type="InterPro" id="IPR006578">
    <property type="entry name" value="MADF-dom"/>
</dbReference>
<feature type="domain" description="C2H2-type" evidence="6">
    <location>
        <begin position="405"/>
        <end position="433"/>
    </location>
</feature>
<dbReference type="PROSITE" id="PS50157">
    <property type="entry name" value="ZINC_FINGER_C2H2_2"/>
    <property type="match status" value="3"/>
</dbReference>
<evidence type="ECO:0000256" key="1">
    <source>
        <dbReference type="ARBA" id="ARBA00022723"/>
    </source>
</evidence>
<reference evidence="10" key="2">
    <citation type="submission" date="2025-05" db="UniProtKB">
        <authorList>
            <consortium name="RefSeq"/>
        </authorList>
    </citation>
    <scope>IDENTIFICATION</scope>
    <source>
        <strain evidence="10">Aabys</strain>
        <tissue evidence="10">Whole body</tissue>
    </source>
</reference>
<dbReference type="GO" id="GO:0008270">
    <property type="term" value="F:zinc ion binding"/>
    <property type="evidence" value="ECO:0007669"/>
    <property type="project" value="UniProtKB-KW"/>
</dbReference>
<evidence type="ECO:0000313" key="8">
    <source>
        <dbReference type="EnsemblMetazoa" id="MDOA003489-PA"/>
    </source>
</evidence>
<evidence type="ECO:0000256" key="3">
    <source>
        <dbReference type="ARBA" id="ARBA00022771"/>
    </source>
</evidence>
<dbReference type="Pfam" id="PF10545">
    <property type="entry name" value="MADF_DNA_bdg"/>
    <property type="match status" value="1"/>
</dbReference>
<organism evidence="8">
    <name type="scientific">Musca domestica</name>
    <name type="common">House fly</name>
    <dbReference type="NCBI Taxonomy" id="7370"/>
    <lineage>
        <taxon>Eukaryota</taxon>
        <taxon>Metazoa</taxon>
        <taxon>Ecdysozoa</taxon>
        <taxon>Arthropoda</taxon>
        <taxon>Hexapoda</taxon>
        <taxon>Insecta</taxon>
        <taxon>Pterygota</taxon>
        <taxon>Neoptera</taxon>
        <taxon>Endopterygota</taxon>
        <taxon>Diptera</taxon>
        <taxon>Brachycera</taxon>
        <taxon>Muscomorpha</taxon>
        <taxon>Muscoidea</taxon>
        <taxon>Muscidae</taxon>
        <taxon>Musca</taxon>
    </lineage>
</organism>
<dbReference type="VEuPathDB" id="VectorBase:MDOMA2_017139"/>
<feature type="domain" description="C2H2-type" evidence="6">
    <location>
        <begin position="462"/>
        <end position="489"/>
    </location>
</feature>
<keyword evidence="1" id="KW-0479">Metal-binding</keyword>
<dbReference type="RefSeq" id="XP_005184501.2">
    <property type="nucleotide sequence ID" value="XM_005184444.4"/>
</dbReference>
<dbReference type="GO" id="GO:0005634">
    <property type="term" value="C:nucleus"/>
    <property type="evidence" value="ECO:0007669"/>
    <property type="project" value="TreeGrafter"/>
</dbReference>
<accession>A0A1I8MCH1</accession>
<keyword evidence="3 5" id="KW-0863">Zinc-finger</keyword>
<evidence type="ECO:0000313" key="9">
    <source>
        <dbReference type="Proteomes" id="UP001652621"/>
    </source>
</evidence>
<protein>
    <submittedName>
        <fullName evidence="10">Transcriptional repressor CTCF-like</fullName>
    </submittedName>
</protein>
<dbReference type="PANTHER" id="PTHR24409:SF434">
    <property type="entry name" value="FI01124P-RELATED"/>
    <property type="match status" value="1"/>
</dbReference>
<dbReference type="PROSITE" id="PS51029">
    <property type="entry name" value="MADF"/>
    <property type="match status" value="1"/>
</dbReference>
<feature type="domain" description="MADF" evidence="7">
    <location>
        <begin position="311"/>
        <end position="403"/>
    </location>
</feature>
<dbReference type="eggNOG" id="KOG1721">
    <property type="taxonomic scope" value="Eukaryota"/>
</dbReference>
<dbReference type="GO" id="GO:0000977">
    <property type="term" value="F:RNA polymerase II transcription regulatory region sequence-specific DNA binding"/>
    <property type="evidence" value="ECO:0007669"/>
    <property type="project" value="TreeGrafter"/>
</dbReference>
<evidence type="ECO:0000256" key="4">
    <source>
        <dbReference type="ARBA" id="ARBA00022833"/>
    </source>
</evidence>
<dbReference type="GO" id="GO:0000981">
    <property type="term" value="F:DNA-binding transcription factor activity, RNA polymerase II-specific"/>
    <property type="evidence" value="ECO:0007669"/>
    <property type="project" value="TreeGrafter"/>
</dbReference>
<evidence type="ECO:0000313" key="10">
    <source>
        <dbReference type="RefSeq" id="XP_058974578.1"/>
    </source>
</evidence>
<dbReference type="InterPro" id="IPR036236">
    <property type="entry name" value="Znf_C2H2_sf"/>
</dbReference>
<dbReference type="Proteomes" id="UP001652621">
    <property type="component" value="Unplaced"/>
</dbReference>
<keyword evidence="9" id="KW-1185">Reference proteome</keyword>